<reference evidence="2 3" key="1">
    <citation type="journal article" date="2019" name="Nat. Plants">
        <title>Stout camphor tree genome fills gaps in understanding of flowering plant genome evolution.</title>
        <authorList>
            <person name="Chaw S.M."/>
            <person name="Liu Y.C."/>
            <person name="Wu Y.W."/>
            <person name="Wang H.Y."/>
            <person name="Lin C.I."/>
            <person name="Wu C.S."/>
            <person name="Ke H.M."/>
            <person name="Chang L.Y."/>
            <person name="Hsu C.Y."/>
            <person name="Yang H.T."/>
            <person name="Sudianto E."/>
            <person name="Hsu M.H."/>
            <person name="Wu K.P."/>
            <person name="Wang L.N."/>
            <person name="Leebens-Mack J.H."/>
            <person name="Tsai I.J."/>
        </authorList>
    </citation>
    <scope>NUCLEOTIDE SEQUENCE [LARGE SCALE GENOMIC DNA]</scope>
    <source>
        <strain evidence="3">cv. Chaw 1501</strain>
        <tissue evidence="2">Young leaves</tissue>
    </source>
</reference>
<comment type="caution">
    <text evidence="2">The sequence shown here is derived from an EMBL/GenBank/DDBJ whole genome shotgun (WGS) entry which is preliminary data.</text>
</comment>
<accession>A0A3S4NMI3</accession>
<dbReference type="Proteomes" id="UP000283530">
    <property type="component" value="Unassembled WGS sequence"/>
</dbReference>
<protein>
    <submittedName>
        <fullName evidence="2">Uncharacterized protein</fullName>
    </submittedName>
</protein>
<dbReference type="EMBL" id="QPKB01000003">
    <property type="protein sequence ID" value="RWR79145.1"/>
    <property type="molecule type" value="Genomic_DNA"/>
</dbReference>
<gene>
    <name evidence="2" type="ORF">CKAN_00770700</name>
</gene>
<dbReference type="AlphaFoldDB" id="A0A3S4NMI3"/>
<evidence type="ECO:0000313" key="3">
    <source>
        <dbReference type="Proteomes" id="UP000283530"/>
    </source>
</evidence>
<name>A0A3S4NMI3_9MAGN</name>
<feature type="region of interest" description="Disordered" evidence="1">
    <location>
        <begin position="32"/>
        <end position="63"/>
    </location>
</feature>
<evidence type="ECO:0000256" key="1">
    <source>
        <dbReference type="SAM" id="MobiDB-lite"/>
    </source>
</evidence>
<proteinExistence type="predicted"/>
<evidence type="ECO:0000313" key="2">
    <source>
        <dbReference type="EMBL" id="RWR79145.1"/>
    </source>
</evidence>
<organism evidence="2 3">
    <name type="scientific">Cinnamomum micranthum f. kanehirae</name>
    <dbReference type="NCBI Taxonomy" id="337451"/>
    <lineage>
        <taxon>Eukaryota</taxon>
        <taxon>Viridiplantae</taxon>
        <taxon>Streptophyta</taxon>
        <taxon>Embryophyta</taxon>
        <taxon>Tracheophyta</taxon>
        <taxon>Spermatophyta</taxon>
        <taxon>Magnoliopsida</taxon>
        <taxon>Magnoliidae</taxon>
        <taxon>Laurales</taxon>
        <taxon>Lauraceae</taxon>
        <taxon>Cinnamomum</taxon>
    </lineage>
</organism>
<keyword evidence="3" id="KW-1185">Reference proteome</keyword>
<sequence>MGPSNPNRVYRAKPISQAEQHFLLDFPLSTAKSSVKKTPKQRLTSNSKTPKNKETRPKTNSFGLATFSSPPHCRVALLAFNGGKRKPSTKKAISSSQAASSLLEVSKCRGFLPPRPFFFFFLLFFNDISNSNNIDNGIYKKEEKIKRGAGDGIEPSSQWQQCWVLRHEPQVLV</sequence>